<evidence type="ECO:0000256" key="1">
    <source>
        <dbReference type="ARBA" id="ARBA00004496"/>
    </source>
</evidence>
<dbReference type="Proteomes" id="UP000278804">
    <property type="component" value="Chromosome"/>
</dbReference>
<evidence type="ECO:0000256" key="5">
    <source>
        <dbReference type="ARBA" id="ARBA00022683"/>
    </source>
</evidence>
<evidence type="ECO:0000259" key="7">
    <source>
        <dbReference type="PROSITE" id="PS51093"/>
    </source>
</evidence>
<dbReference type="GO" id="GO:0009401">
    <property type="term" value="P:phosphoenolpyruvate-dependent sugar phosphotransferase system"/>
    <property type="evidence" value="ECO:0007669"/>
    <property type="project" value="UniProtKB-KW"/>
</dbReference>
<evidence type="ECO:0000313" key="8">
    <source>
        <dbReference type="EMBL" id="AZK43915.1"/>
    </source>
</evidence>
<keyword evidence="6" id="KW-0418">Kinase</keyword>
<sequence length="156" mass="16902">MFERFKKKEETMKAFGTGIARSLTSVPDQVFSQKMMGDGYAIELTDGEIVAPMSGEVTMIFPTGHAFGILTDSGIEVLIHIGIDTVELKGEGFHAVVQQGDKVKQGDVLTHVDIDFVKAQGKSLVSPFIFTSGQTITLHKEDEAVDPSTADLLTIQ</sequence>
<reference evidence="8 9" key="1">
    <citation type="journal article" date="2020" name="Int. J. Syst. Evol. Microbiol.">
        <title>Description of Erysipelothrix piscisicarius sp. nov., an emergent fish pathogen, and assessment of virulence using a tiger barb (Puntigrus tetrazona) infection model.</title>
        <authorList>
            <person name="Pomaranski E.K."/>
            <person name="Griffin M.J."/>
            <person name="Camus A.C."/>
            <person name="Armwood A.R."/>
            <person name="Shelley J."/>
            <person name="Waldbieser G.C."/>
            <person name="LaFrentz B.R."/>
            <person name="Garcia J.C."/>
            <person name="Yanong R."/>
            <person name="Soto E."/>
        </authorList>
    </citation>
    <scope>NUCLEOTIDE SEQUENCE [LARGE SCALE GENOMIC DNA]</scope>
    <source>
        <strain evidence="8 9">15TAL0474</strain>
    </source>
</reference>
<dbReference type="AlphaFoldDB" id="A0A3Q8S798"/>
<dbReference type="InterPro" id="IPR011055">
    <property type="entry name" value="Dup_hybrid_motif"/>
</dbReference>
<dbReference type="GO" id="GO:0016301">
    <property type="term" value="F:kinase activity"/>
    <property type="evidence" value="ECO:0007669"/>
    <property type="project" value="UniProtKB-KW"/>
</dbReference>
<evidence type="ECO:0000313" key="9">
    <source>
        <dbReference type="Proteomes" id="UP000278804"/>
    </source>
</evidence>
<keyword evidence="2" id="KW-0813">Transport</keyword>
<dbReference type="NCBIfam" id="TIGR00830">
    <property type="entry name" value="PTBA"/>
    <property type="match status" value="1"/>
</dbReference>
<dbReference type="PANTHER" id="PTHR45008:SF1">
    <property type="entry name" value="PTS SYSTEM GLUCOSE-SPECIFIC EIIA COMPONENT"/>
    <property type="match status" value="1"/>
</dbReference>
<evidence type="ECO:0000256" key="4">
    <source>
        <dbReference type="ARBA" id="ARBA00022679"/>
    </source>
</evidence>
<proteinExistence type="predicted"/>
<dbReference type="Gene3D" id="2.70.70.10">
    <property type="entry name" value="Glucose Permease (Domain IIA)"/>
    <property type="match status" value="1"/>
</dbReference>
<dbReference type="EMBL" id="CP034234">
    <property type="protein sequence ID" value="AZK43915.1"/>
    <property type="molecule type" value="Genomic_DNA"/>
</dbReference>
<protein>
    <submittedName>
        <fullName evidence="8">PTS glucose transporter subunit IIA</fullName>
    </submittedName>
</protein>
<dbReference type="PANTHER" id="PTHR45008">
    <property type="entry name" value="PTS SYSTEM GLUCOSE-SPECIFIC EIIA COMPONENT"/>
    <property type="match status" value="1"/>
</dbReference>
<organism evidence="8 9">
    <name type="scientific">Erysipelothrix piscisicarius</name>
    <dbReference type="NCBI Taxonomy" id="2485784"/>
    <lineage>
        <taxon>Bacteria</taxon>
        <taxon>Bacillati</taxon>
        <taxon>Bacillota</taxon>
        <taxon>Erysipelotrichia</taxon>
        <taxon>Erysipelotrichales</taxon>
        <taxon>Erysipelotrichaceae</taxon>
        <taxon>Erysipelothrix</taxon>
    </lineage>
</organism>
<gene>
    <name evidence="8" type="ORF">EEI45_03220</name>
</gene>
<evidence type="ECO:0000256" key="6">
    <source>
        <dbReference type="ARBA" id="ARBA00022777"/>
    </source>
</evidence>
<dbReference type="InterPro" id="IPR001127">
    <property type="entry name" value="PTS_EIIA_1_perm"/>
</dbReference>
<feature type="domain" description="PTS EIIA type-1" evidence="7">
    <location>
        <begin position="28"/>
        <end position="132"/>
    </location>
</feature>
<dbReference type="KEGG" id="eri:EEI45_03220"/>
<comment type="subcellular location">
    <subcellularLocation>
        <location evidence="1">Cytoplasm</location>
    </subcellularLocation>
</comment>
<dbReference type="Pfam" id="PF00358">
    <property type="entry name" value="PTS_EIIA_1"/>
    <property type="match status" value="1"/>
</dbReference>
<keyword evidence="9" id="KW-1185">Reference proteome</keyword>
<name>A0A3Q8S798_9FIRM</name>
<dbReference type="InterPro" id="IPR050890">
    <property type="entry name" value="PTS_EIIA_component"/>
</dbReference>
<evidence type="ECO:0000256" key="3">
    <source>
        <dbReference type="ARBA" id="ARBA00022597"/>
    </source>
</evidence>
<evidence type="ECO:0000256" key="2">
    <source>
        <dbReference type="ARBA" id="ARBA00022448"/>
    </source>
</evidence>
<dbReference type="SUPFAM" id="SSF51261">
    <property type="entry name" value="Duplicated hybrid motif"/>
    <property type="match status" value="1"/>
</dbReference>
<keyword evidence="4" id="KW-0808">Transferase</keyword>
<keyword evidence="5" id="KW-0598">Phosphotransferase system</keyword>
<accession>A0A3Q8S798</accession>
<dbReference type="FunFam" id="2.70.70.10:FF:000001">
    <property type="entry name" value="PTS system glucose-specific IIA component"/>
    <property type="match status" value="1"/>
</dbReference>
<keyword evidence="3 8" id="KW-0762">Sugar transport</keyword>
<dbReference type="RefSeq" id="WP_125164123.1">
    <property type="nucleotide sequence ID" value="NZ_CP034234.1"/>
</dbReference>
<dbReference type="PROSITE" id="PS51093">
    <property type="entry name" value="PTS_EIIA_TYPE_1"/>
    <property type="match status" value="1"/>
</dbReference>
<dbReference type="PROSITE" id="PS00371">
    <property type="entry name" value="PTS_EIIA_TYPE_1_HIS"/>
    <property type="match status" value="1"/>
</dbReference>
<dbReference type="GO" id="GO:0005737">
    <property type="term" value="C:cytoplasm"/>
    <property type="evidence" value="ECO:0007669"/>
    <property type="project" value="UniProtKB-SubCell"/>
</dbReference>